<proteinExistence type="inferred from homology"/>
<dbReference type="EMBL" id="JAABOA010002503">
    <property type="protein sequence ID" value="KAF9579777.1"/>
    <property type="molecule type" value="Genomic_DNA"/>
</dbReference>
<sequence>MLPDRPSSAWPSIRHVARASVPILLTLAFASWSDYCAEAKRPQKALTSLHSTHDAWTSLTWLLPCDKHTVFQAHTPQKCEEHTVPGSSKIAASWSRSKLSSTSSPLREEHRVGPSLPWEEGEEPIKESYAGHIPIRSWQQDGFHGEASMFYWFFPAINPKVKDPPLIIWLQGGPGSSSMIGLFFENGPIRVTENMKLARKDVSWADEYSMLFLDQPVGTGYSYVTRVQDGDDTEVTDSETLRQLESKLATELEQDQAREQDLFSSQGKKDFNTKSAFVRNEKIKNGANMYTMGYVKDERGVAADLMVFLEQFYERFPEQRKADLYITGESYAGKYVPVLAHALMEYNKNIENSGAHAQENKKINLKGIALGNSLTDPISQVQIHADHGYYLGLLTRKQANHMMTLQVQSVSEAHRGRFVSSNRFRVNVFDYFRNSTGGLNWYDIRKGGIPNDWSRMEKFMNLDNVKEALNVFGPRSSFLKDQGASPEEIERIEEGRARTKYFKDPLVIKTMAGDIMKSAAWMVSDLLEYRIKVVAYQGIFDYRDAVAGSNVWIEDLDWSGKEAYLNAERELWTIQGQLVGYVTRVPRLTKVALLGAGHLAPMDQATTSLTMIRSLIEDVELACTNFDGLHKERAHII</sequence>
<comment type="similarity">
    <text evidence="1 7">Belongs to the peptidase S10 family.</text>
</comment>
<evidence type="ECO:0000256" key="8">
    <source>
        <dbReference type="SAM" id="MobiDB-lite"/>
    </source>
</evidence>
<keyword evidence="2 7" id="KW-0121">Carboxypeptidase</keyword>
<evidence type="ECO:0000256" key="7">
    <source>
        <dbReference type="RuleBase" id="RU361156"/>
    </source>
</evidence>
<dbReference type="GO" id="GO:0004185">
    <property type="term" value="F:serine-type carboxypeptidase activity"/>
    <property type="evidence" value="ECO:0007669"/>
    <property type="project" value="UniProtKB-UniRule"/>
</dbReference>
<reference evidence="9" key="1">
    <citation type="journal article" date="2020" name="Fungal Divers.">
        <title>Resolving the Mortierellaceae phylogeny through synthesis of multi-gene phylogenetics and phylogenomics.</title>
        <authorList>
            <person name="Vandepol N."/>
            <person name="Liber J."/>
            <person name="Desiro A."/>
            <person name="Na H."/>
            <person name="Kennedy M."/>
            <person name="Barry K."/>
            <person name="Grigoriev I.V."/>
            <person name="Miller A.N."/>
            <person name="O'Donnell K."/>
            <person name="Stajich J.E."/>
            <person name="Bonito G."/>
        </authorList>
    </citation>
    <scope>NUCLEOTIDE SEQUENCE</scope>
    <source>
        <strain evidence="9">KOD1015</strain>
    </source>
</reference>
<gene>
    <name evidence="9" type="ORF">BGW38_003836</name>
</gene>
<dbReference type="InterPro" id="IPR029058">
    <property type="entry name" value="AB_hydrolase_fold"/>
</dbReference>
<feature type="compositionally biased region" description="Low complexity" evidence="8">
    <location>
        <begin position="93"/>
        <end position="104"/>
    </location>
</feature>
<dbReference type="GO" id="GO:0006508">
    <property type="term" value="P:proteolysis"/>
    <property type="evidence" value="ECO:0007669"/>
    <property type="project" value="UniProtKB-KW"/>
</dbReference>
<keyword evidence="4" id="KW-0732">Signal</keyword>
<protein>
    <recommendedName>
        <fullName evidence="7">Carboxypeptidase</fullName>
        <ecNumber evidence="7">3.4.16.-</ecNumber>
    </recommendedName>
</protein>
<dbReference type="EC" id="3.4.16.-" evidence="7"/>
<keyword evidence="6" id="KW-0325">Glycoprotein</keyword>
<dbReference type="PRINTS" id="PR00724">
    <property type="entry name" value="CRBOXYPTASEC"/>
</dbReference>
<evidence type="ECO:0000313" key="9">
    <source>
        <dbReference type="EMBL" id="KAF9579777.1"/>
    </source>
</evidence>
<evidence type="ECO:0000256" key="3">
    <source>
        <dbReference type="ARBA" id="ARBA00022670"/>
    </source>
</evidence>
<dbReference type="PANTHER" id="PTHR11802">
    <property type="entry name" value="SERINE PROTEASE FAMILY S10 SERINE CARBOXYPEPTIDASE"/>
    <property type="match status" value="1"/>
</dbReference>
<dbReference type="SUPFAM" id="SSF53474">
    <property type="entry name" value="alpha/beta-Hydrolases"/>
    <property type="match status" value="1"/>
</dbReference>
<evidence type="ECO:0000256" key="2">
    <source>
        <dbReference type="ARBA" id="ARBA00022645"/>
    </source>
</evidence>
<dbReference type="PANTHER" id="PTHR11802:SF472">
    <property type="entry name" value="SERINE CARBOXYPEPTIDASE CPVL-RELATED"/>
    <property type="match status" value="1"/>
</dbReference>
<dbReference type="InterPro" id="IPR018202">
    <property type="entry name" value="Ser_caboxypep_ser_AS"/>
</dbReference>
<dbReference type="Gene3D" id="3.40.50.1820">
    <property type="entry name" value="alpha/beta hydrolase"/>
    <property type="match status" value="1"/>
</dbReference>
<evidence type="ECO:0000256" key="1">
    <source>
        <dbReference type="ARBA" id="ARBA00009431"/>
    </source>
</evidence>
<comment type="caution">
    <text evidence="9">The sequence shown here is derived from an EMBL/GenBank/DDBJ whole genome shotgun (WGS) entry which is preliminary data.</text>
</comment>
<evidence type="ECO:0000256" key="4">
    <source>
        <dbReference type="ARBA" id="ARBA00022729"/>
    </source>
</evidence>
<dbReference type="PROSITE" id="PS00131">
    <property type="entry name" value="CARBOXYPEPT_SER_SER"/>
    <property type="match status" value="1"/>
</dbReference>
<evidence type="ECO:0000313" key="10">
    <source>
        <dbReference type="Proteomes" id="UP000780801"/>
    </source>
</evidence>
<keyword evidence="10" id="KW-1185">Reference proteome</keyword>
<dbReference type="Pfam" id="PF00450">
    <property type="entry name" value="Peptidase_S10"/>
    <property type="match status" value="2"/>
</dbReference>
<dbReference type="AlphaFoldDB" id="A0A9P6KCK3"/>
<feature type="region of interest" description="Disordered" evidence="8">
    <location>
        <begin position="93"/>
        <end position="120"/>
    </location>
</feature>
<keyword evidence="5 7" id="KW-0378">Hydrolase</keyword>
<dbReference type="Proteomes" id="UP000780801">
    <property type="component" value="Unassembled WGS sequence"/>
</dbReference>
<dbReference type="InterPro" id="IPR001563">
    <property type="entry name" value="Peptidase_S10"/>
</dbReference>
<keyword evidence="3 7" id="KW-0645">Protease</keyword>
<dbReference type="OrthoDB" id="443318at2759"/>
<name>A0A9P6KCK3_9FUNG</name>
<organism evidence="9 10">
    <name type="scientific">Lunasporangiospora selenospora</name>
    <dbReference type="NCBI Taxonomy" id="979761"/>
    <lineage>
        <taxon>Eukaryota</taxon>
        <taxon>Fungi</taxon>
        <taxon>Fungi incertae sedis</taxon>
        <taxon>Mucoromycota</taxon>
        <taxon>Mortierellomycotina</taxon>
        <taxon>Mortierellomycetes</taxon>
        <taxon>Mortierellales</taxon>
        <taxon>Mortierellaceae</taxon>
        <taxon>Lunasporangiospora</taxon>
    </lineage>
</organism>
<accession>A0A9P6KCK3</accession>
<evidence type="ECO:0000256" key="5">
    <source>
        <dbReference type="ARBA" id="ARBA00022801"/>
    </source>
</evidence>
<evidence type="ECO:0000256" key="6">
    <source>
        <dbReference type="ARBA" id="ARBA00023180"/>
    </source>
</evidence>